<dbReference type="AlphaFoldDB" id="A0A2D2D1U5"/>
<accession>A0A2D2D1U5</accession>
<keyword evidence="3" id="KW-1185">Reference proteome</keyword>
<dbReference type="InterPro" id="IPR005325">
    <property type="entry name" value="DUF308_memb"/>
</dbReference>
<feature type="transmembrane region" description="Helical" evidence="1">
    <location>
        <begin position="89"/>
        <end position="109"/>
    </location>
</feature>
<evidence type="ECO:0000313" key="3">
    <source>
        <dbReference type="Proteomes" id="UP000230709"/>
    </source>
</evidence>
<gene>
    <name evidence="2" type="ORF">CQW49_14365</name>
</gene>
<dbReference type="PANTHER" id="PTHR34989:SF1">
    <property type="entry name" value="PROTEIN HDED"/>
    <property type="match status" value="1"/>
</dbReference>
<evidence type="ECO:0000256" key="1">
    <source>
        <dbReference type="SAM" id="Phobius"/>
    </source>
</evidence>
<dbReference type="KEGG" id="mtw:CQW49_14365"/>
<dbReference type="EMBL" id="CP023737">
    <property type="protein sequence ID" value="ATQ68936.1"/>
    <property type="molecule type" value="Genomic_DNA"/>
</dbReference>
<proteinExistence type="predicted"/>
<protein>
    <recommendedName>
        <fullName evidence="4">HdeD family acid-resistance protein</fullName>
    </recommendedName>
</protein>
<evidence type="ECO:0008006" key="4">
    <source>
        <dbReference type="Google" id="ProtNLM"/>
    </source>
</evidence>
<dbReference type="Pfam" id="PF03729">
    <property type="entry name" value="DUF308"/>
    <property type="match status" value="2"/>
</dbReference>
<dbReference type="RefSeq" id="WP_003611885.1">
    <property type="nucleotide sequence ID" value="NZ_ADVE02000001.1"/>
</dbReference>
<dbReference type="GO" id="GO:0005886">
    <property type="term" value="C:plasma membrane"/>
    <property type="evidence" value="ECO:0007669"/>
    <property type="project" value="TreeGrafter"/>
</dbReference>
<dbReference type="PANTHER" id="PTHR34989">
    <property type="entry name" value="PROTEIN HDED"/>
    <property type="match status" value="1"/>
</dbReference>
<dbReference type="STRING" id="595536.GCA_000178815_02298"/>
<reference evidence="3" key="1">
    <citation type="submission" date="2017-10" db="EMBL/GenBank/DDBJ databases">
        <title>Completed PacBio SMRT sequence of Methylosinus trichosporium OB3b reveals presence of a third large plasmid.</title>
        <authorList>
            <person name="Charles T.C."/>
            <person name="Lynch M.D.J."/>
            <person name="Heil J.R."/>
            <person name="Cheng J."/>
        </authorList>
    </citation>
    <scope>NUCLEOTIDE SEQUENCE [LARGE SCALE GENOMIC DNA]</scope>
    <source>
        <strain evidence="3">OB3b</strain>
    </source>
</reference>
<keyword evidence="1" id="KW-1133">Transmembrane helix</keyword>
<feature type="transmembrane region" description="Helical" evidence="1">
    <location>
        <begin position="57"/>
        <end position="77"/>
    </location>
</feature>
<name>A0A2D2D1U5_METT3</name>
<dbReference type="Proteomes" id="UP000230709">
    <property type="component" value="Chromosome"/>
</dbReference>
<feature type="transmembrane region" description="Helical" evidence="1">
    <location>
        <begin position="146"/>
        <end position="168"/>
    </location>
</feature>
<evidence type="ECO:0000313" key="2">
    <source>
        <dbReference type="EMBL" id="ATQ68936.1"/>
    </source>
</evidence>
<keyword evidence="1" id="KW-0812">Transmembrane</keyword>
<feature type="transmembrane region" description="Helical" evidence="1">
    <location>
        <begin position="115"/>
        <end position="134"/>
    </location>
</feature>
<feature type="transmembrane region" description="Helical" evidence="1">
    <location>
        <begin position="174"/>
        <end position="193"/>
    </location>
</feature>
<organism evidence="2 3">
    <name type="scientific">Methylosinus trichosporium (strain ATCC 35070 / NCIMB 11131 / UNIQEM 75 / OB3b)</name>
    <dbReference type="NCBI Taxonomy" id="595536"/>
    <lineage>
        <taxon>Bacteria</taxon>
        <taxon>Pseudomonadati</taxon>
        <taxon>Pseudomonadota</taxon>
        <taxon>Alphaproteobacteria</taxon>
        <taxon>Hyphomicrobiales</taxon>
        <taxon>Methylocystaceae</taxon>
        <taxon>Methylosinus</taxon>
    </lineage>
</organism>
<sequence>MSTSSAFDQPFPGGPFGMDRLTAKNATLARNWWAVALRGLAAIIFGLIALFMPGVTILSLVLVFAAFAFVDGVATIVSAARAARRGEAWLFIFLAGLVKIAAGLFAAFWPGITAFVFVLLFGVEEIIAGGLFLGSAFDLKEDHGRWLLALTGILSIVFGLFVALSPVIGAVVLAWWIGAYAIAIGIVELMLAFRLRSRHVEGRPLTPPRGA</sequence>
<keyword evidence="1" id="KW-0472">Membrane</keyword>
<dbReference type="InterPro" id="IPR052712">
    <property type="entry name" value="Acid_resist_chaperone_HdeD"/>
</dbReference>
<feature type="transmembrane region" description="Helical" evidence="1">
    <location>
        <begin position="32"/>
        <end position="51"/>
    </location>
</feature>